<dbReference type="EC" id="3.5.1.24" evidence="5"/>
<keyword evidence="3 11" id="KW-0378">Hydrolase</keyword>
<comment type="catalytic activity">
    <reaction evidence="9">
        <text>taurodeoxycholate + H2O = deoxycholate + taurine</text>
        <dbReference type="Rhea" id="RHEA:47556"/>
        <dbReference type="ChEBI" id="CHEBI:15377"/>
        <dbReference type="ChEBI" id="CHEBI:23614"/>
        <dbReference type="ChEBI" id="CHEBI:36261"/>
        <dbReference type="ChEBI" id="CHEBI:507393"/>
    </reaction>
    <physiologicalReaction direction="left-to-right" evidence="9">
        <dbReference type="Rhea" id="RHEA:47557"/>
    </physiologicalReaction>
</comment>
<dbReference type="SUPFAM" id="SSF56235">
    <property type="entry name" value="N-terminal nucleophile aminohydrolases (Ntn hydrolases)"/>
    <property type="match status" value="1"/>
</dbReference>
<evidence type="ECO:0000256" key="7">
    <source>
        <dbReference type="ARBA" id="ARBA00044806"/>
    </source>
</evidence>
<dbReference type="GO" id="GO:0045302">
    <property type="term" value="F:choloylglycine hydrolase activity"/>
    <property type="evidence" value="ECO:0007669"/>
    <property type="project" value="UniProtKB-EC"/>
</dbReference>
<feature type="domain" description="Choloylglycine hydrolase/NAAA C-terminal" evidence="10">
    <location>
        <begin position="2"/>
        <end position="311"/>
    </location>
</feature>
<dbReference type="EMBL" id="QFVR01000009">
    <property type="protein sequence ID" value="PWI25388.1"/>
    <property type="molecule type" value="Genomic_DNA"/>
</dbReference>
<evidence type="ECO:0000313" key="11">
    <source>
        <dbReference type="EMBL" id="PWI25388.1"/>
    </source>
</evidence>
<evidence type="ECO:0000256" key="4">
    <source>
        <dbReference type="ARBA" id="ARBA00023098"/>
    </source>
</evidence>
<dbReference type="InterPro" id="IPR029055">
    <property type="entry name" value="Ntn_hydrolases_N"/>
</dbReference>
<comment type="pathway">
    <text evidence="1">Lipid metabolism; bile acid biosynthesis.</text>
</comment>
<dbReference type="GO" id="GO:0006629">
    <property type="term" value="P:lipid metabolic process"/>
    <property type="evidence" value="ECO:0007669"/>
    <property type="project" value="UniProtKB-KW"/>
</dbReference>
<proteinExistence type="inferred from homology"/>
<dbReference type="InterPro" id="IPR052193">
    <property type="entry name" value="Peptidase_C59"/>
</dbReference>
<evidence type="ECO:0000256" key="8">
    <source>
        <dbReference type="ARBA" id="ARBA00047285"/>
    </source>
</evidence>
<evidence type="ECO:0000256" key="6">
    <source>
        <dbReference type="ARBA" id="ARBA00044804"/>
    </source>
</evidence>
<protein>
    <recommendedName>
        <fullName evidence="5">choloylglycine hydrolase</fullName>
        <ecNumber evidence="5">3.5.1.24</ecNumber>
    </recommendedName>
    <alternativeName>
        <fullName evidence="6">Bile salt hydrolase</fullName>
    </alternativeName>
    <alternativeName>
        <fullName evidence="7">Choloylglycine hydrolase</fullName>
    </alternativeName>
</protein>
<name>A0A2U3ALG5_9BACL</name>
<evidence type="ECO:0000256" key="2">
    <source>
        <dbReference type="ARBA" id="ARBA00006625"/>
    </source>
</evidence>
<dbReference type="InterPro" id="IPR047711">
    <property type="entry name" value="CBAH"/>
</dbReference>
<keyword evidence="4" id="KW-0443">Lipid metabolism</keyword>
<comment type="caution">
    <text evidence="11">The sequence shown here is derived from an EMBL/GenBank/DDBJ whole genome shotgun (WGS) entry which is preliminary data.</text>
</comment>
<comment type="catalytic activity">
    <reaction evidence="8">
        <text>cholate + taurine = taurocholate + H2O</text>
        <dbReference type="Rhea" id="RHEA:47108"/>
        <dbReference type="ChEBI" id="CHEBI:15377"/>
        <dbReference type="ChEBI" id="CHEBI:29747"/>
        <dbReference type="ChEBI" id="CHEBI:36257"/>
        <dbReference type="ChEBI" id="CHEBI:507393"/>
    </reaction>
    <physiologicalReaction direction="right-to-left" evidence="8">
        <dbReference type="Rhea" id="RHEA:47110"/>
    </physiologicalReaction>
</comment>
<dbReference type="Pfam" id="PF02275">
    <property type="entry name" value="CBAH"/>
    <property type="match status" value="1"/>
</dbReference>
<evidence type="ECO:0000313" key="12">
    <source>
        <dbReference type="Proteomes" id="UP000245938"/>
    </source>
</evidence>
<dbReference type="RefSeq" id="WP_109306017.1">
    <property type="nucleotide sequence ID" value="NZ_BJUF01000033.1"/>
</dbReference>
<gene>
    <name evidence="11" type="ORF">DEX24_08605</name>
</gene>
<dbReference type="PANTHER" id="PTHR35527">
    <property type="entry name" value="CHOLOYLGLYCINE HYDROLASE"/>
    <property type="match status" value="1"/>
</dbReference>
<keyword evidence="12" id="KW-1185">Reference proteome</keyword>
<evidence type="ECO:0000256" key="1">
    <source>
        <dbReference type="ARBA" id="ARBA00004860"/>
    </source>
</evidence>
<comment type="similarity">
    <text evidence="2">Belongs to the peptidase C59 family.</text>
</comment>
<dbReference type="CDD" id="cd00542">
    <property type="entry name" value="Ntn_PVA"/>
    <property type="match status" value="1"/>
</dbReference>
<evidence type="ECO:0000256" key="9">
    <source>
        <dbReference type="ARBA" id="ARBA00048897"/>
    </source>
</evidence>
<dbReference type="OrthoDB" id="9794717at2"/>
<dbReference type="Gene3D" id="3.60.60.10">
    <property type="entry name" value="Penicillin V Acylase, Chain A"/>
    <property type="match status" value="1"/>
</dbReference>
<accession>A0A2U3ALG5</accession>
<reference evidence="11 12" key="1">
    <citation type="submission" date="2018-05" db="EMBL/GenBank/DDBJ databases">
        <title>Kurthia sibirica genome sequence.</title>
        <authorList>
            <person name="Maclea K.S."/>
            <person name="Goen A.E."/>
        </authorList>
    </citation>
    <scope>NUCLEOTIDE SEQUENCE [LARGE SCALE GENOMIC DNA]</scope>
    <source>
        <strain evidence="11 12">ATCC 49154</strain>
    </source>
</reference>
<dbReference type="NCBIfam" id="NF038245">
    <property type="entry name" value="bile_salt_hydro"/>
    <property type="match status" value="1"/>
</dbReference>
<dbReference type="PANTHER" id="PTHR35527:SF2">
    <property type="entry name" value="HYDROLASE"/>
    <property type="match status" value="1"/>
</dbReference>
<dbReference type="InterPro" id="IPR029132">
    <property type="entry name" value="CBAH/NAAA_C"/>
</dbReference>
<evidence type="ECO:0000256" key="5">
    <source>
        <dbReference type="ARBA" id="ARBA00044769"/>
    </source>
</evidence>
<evidence type="ECO:0000256" key="3">
    <source>
        <dbReference type="ARBA" id="ARBA00022801"/>
    </source>
</evidence>
<dbReference type="AlphaFoldDB" id="A0A2U3ALG5"/>
<organism evidence="11 12">
    <name type="scientific">Kurthia sibirica</name>
    <dbReference type="NCBI Taxonomy" id="202750"/>
    <lineage>
        <taxon>Bacteria</taxon>
        <taxon>Bacillati</taxon>
        <taxon>Bacillota</taxon>
        <taxon>Bacilli</taxon>
        <taxon>Bacillales</taxon>
        <taxon>Caryophanaceae</taxon>
        <taxon>Kurthia</taxon>
    </lineage>
</organism>
<sequence>MCTALTFNSSSHYFGRNLDVELSYNEEIVITPRNYPFHFRKMPSATTHFAMIGMATVVDDYPLYFDATNEKGLSMAGLNFPDNAHFFPLHDKKDNISPFEFIPYILANFATVDEARHALTTINLVDIPFNASLPLAPLHWIIADQQQAIVVESTKDGLHVFQNDIGILTNNPTFDFHRLNLSNYRQLSASNPTNSLSNKIDLPAYSRGMGAIGLPGDLSSASRFIRATFMKFNAVKPTTENLSVSQFFHLLQSVAMPMGACEISPHVYEYTLYSSCCNMDEGIYYYKLYNNSQIVAVHLFHELIDCSKIIRYPLQHQQQINHIN</sequence>
<dbReference type="Proteomes" id="UP000245938">
    <property type="component" value="Unassembled WGS sequence"/>
</dbReference>
<evidence type="ECO:0000259" key="10">
    <source>
        <dbReference type="Pfam" id="PF02275"/>
    </source>
</evidence>